<evidence type="ECO:0000313" key="2">
    <source>
        <dbReference type="Proteomes" id="UP001234495"/>
    </source>
</evidence>
<gene>
    <name evidence="1" type="ORF">J2S19_001159</name>
</gene>
<accession>A0ABT9ZCD8</accession>
<proteinExistence type="predicted"/>
<reference evidence="1 2" key="1">
    <citation type="submission" date="2023-07" db="EMBL/GenBank/DDBJ databases">
        <title>Genomic Encyclopedia of Type Strains, Phase IV (KMG-IV): sequencing the most valuable type-strain genomes for metagenomic binning, comparative biology and taxonomic classification.</title>
        <authorList>
            <person name="Goeker M."/>
        </authorList>
    </citation>
    <scope>NUCLEOTIDE SEQUENCE [LARGE SCALE GENOMIC DNA]</scope>
    <source>
        <strain evidence="1 2">DSM 29005</strain>
    </source>
</reference>
<keyword evidence="2" id="KW-1185">Reference proteome</keyword>
<evidence type="ECO:0000313" key="1">
    <source>
        <dbReference type="EMBL" id="MDQ0229907.1"/>
    </source>
</evidence>
<comment type="caution">
    <text evidence="1">The sequence shown here is derived from an EMBL/GenBank/DDBJ whole genome shotgun (WGS) entry which is preliminary data.</text>
</comment>
<protein>
    <submittedName>
        <fullName evidence="1">Uncharacterized protein</fullName>
    </submittedName>
</protein>
<organism evidence="1 2">
    <name type="scientific">Metabacillus malikii</name>
    <dbReference type="NCBI Taxonomy" id="1504265"/>
    <lineage>
        <taxon>Bacteria</taxon>
        <taxon>Bacillati</taxon>
        <taxon>Bacillota</taxon>
        <taxon>Bacilli</taxon>
        <taxon>Bacillales</taxon>
        <taxon>Bacillaceae</taxon>
        <taxon>Metabacillus</taxon>
    </lineage>
</organism>
<sequence length="96" mass="11056">MVLEPNTLYYLENPEEGIFRFATGTQLKYEDIVKEVFGVADLNDLKMMIAYNKSFQVSVCKANNITEDEITLNMIFRVATTEDKARANHLKNEMTL</sequence>
<dbReference type="RefSeq" id="WP_307338358.1">
    <property type="nucleotide sequence ID" value="NZ_JAUSUD010000003.1"/>
</dbReference>
<dbReference type="EMBL" id="JAUSUD010000003">
    <property type="protein sequence ID" value="MDQ0229907.1"/>
    <property type="molecule type" value="Genomic_DNA"/>
</dbReference>
<name>A0ABT9ZCD8_9BACI</name>
<dbReference type="Proteomes" id="UP001234495">
    <property type="component" value="Unassembled WGS sequence"/>
</dbReference>